<evidence type="ECO:0000256" key="1">
    <source>
        <dbReference type="SAM" id="MobiDB-lite"/>
    </source>
</evidence>
<proteinExistence type="predicted"/>
<comment type="caution">
    <text evidence="2">The sequence shown here is derived from an EMBL/GenBank/DDBJ whole genome shotgun (WGS) entry which is preliminary data.</text>
</comment>
<dbReference type="AlphaFoldDB" id="A0A401T3X2"/>
<evidence type="ECO:0000313" key="2">
    <source>
        <dbReference type="EMBL" id="GCC37335.1"/>
    </source>
</evidence>
<dbReference type="PANTHER" id="PTHR36961:SF1">
    <property type="entry name" value="LEUKEMIA-ASSOCIATED PROTEIN 7"/>
    <property type="match status" value="1"/>
</dbReference>
<keyword evidence="3" id="KW-1185">Reference proteome</keyword>
<dbReference type="STRING" id="137246.A0A401T3X2"/>
<dbReference type="PANTHER" id="PTHR36961">
    <property type="entry name" value="LEUKEMIA-ASSOCIATED PROTEIN 7"/>
    <property type="match status" value="1"/>
</dbReference>
<feature type="region of interest" description="Disordered" evidence="1">
    <location>
        <begin position="31"/>
        <end position="68"/>
    </location>
</feature>
<gene>
    <name evidence="2" type="ORF">chiPu_0015839</name>
</gene>
<sequence>MQSPLSPLQTCIVHQQSALTVLHQYLRDQRHLGPAQPGPAQTPGGCSTLSQDGSSRRVPPPAPTSKRRTILQVARESRLTRFIGFTSGLLNLEQNSLAPLHLHVEWKLSAELRNLCSRMAARADCLRLDADLKAIEQCLQDIALQLLSSLSSDDSAARLQTIPALKELCKRFLEV</sequence>
<dbReference type="InterPro" id="IPR031510">
    <property type="entry name" value="DLEU7"/>
</dbReference>
<dbReference type="Proteomes" id="UP000287033">
    <property type="component" value="Unassembled WGS sequence"/>
</dbReference>
<feature type="compositionally biased region" description="Low complexity" evidence="1">
    <location>
        <begin position="33"/>
        <end position="45"/>
    </location>
</feature>
<reference evidence="2 3" key="1">
    <citation type="journal article" date="2018" name="Nat. Ecol. Evol.">
        <title>Shark genomes provide insights into elasmobranch evolution and the origin of vertebrates.</title>
        <authorList>
            <person name="Hara Y"/>
            <person name="Yamaguchi K"/>
            <person name="Onimaru K"/>
            <person name="Kadota M"/>
            <person name="Koyanagi M"/>
            <person name="Keeley SD"/>
            <person name="Tatsumi K"/>
            <person name="Tanaka K"/>
            <person name="Motone F"/>
            <person name="Kageyama Y"/>
            <person name="Nozu R"/>
            <person name="Adachi N"/>
            <person name="Nishimura O"/>
            <person name="Nakagawa R"/>
            <person name="Tanegashima C"/>
            <person name="Kiyatake I"/>
            <person name="Matsumoto R"/>
            <person name="Murakumo K"/>
            <person name="Nishida K"/>
            <person name="Terakita A"/>
            <person name="Kuratani S"/>
            <person name="Sato K"/>
            <person name="Hyodo S Kuraku.S."/>
        </authorList>
    </citation>
    <scope>NUCLEOTIDE SEQUENCE [LARGE SCALE GENOMIC DNA]</scope>
</reference>
<dbReference type="OrthoDB" id="8788044at2759"/>
<evidence type="ECO:0000313" key="3">
    <source>
        <dbReference type="Proteomes" id="UP000287033"/>
    </source>
</evidence>
<accession>A0A401T3X2</accession>
<dbReference type="Pfam" id="PF15760">
    <property type="entry name" value="DLEU7"/>
    <property type="match status" value="1"/>
</dbReference>
<name>A0A401T3X2_CHIPU</name>
<organism evidence="2 3">
    <name type="scientific">Chiloscyllium punctatum</name>
    <name type="common">Brownbanded bambooshark</name>
    <name type="synonym">Hemiscyllium punctatum</name>
    <dbReference type="NCBI Taxonomy" id="137246"/>
    <lineage>
        <taxon>Eukaryota</taxon>
        <taxon>Metazoa</taxon>
        <taxon>Chordata</taxon>
        <taxon>Craniata</taxon>
        <taxon>Vertebrata</taxon>
        <taxon>Chondrichthyes</taxon>
        <taxon>Elasmobranchii</taxon>
        <taxon>Galeomorphii</taxon>
        <taxon>Galeoidea</taxon>
        <taxon>Orectolobiformes</taxon>
        <taxon>Hemiscylliidae</taxon>
        <taxon>Chiloscyllium</taxon>
    </lineage>
</organism>
<protein>
    <submittedName>
        <fullName evidence="2">Uncharacterized protein</fullName>
    </submittedName>
</protein>
<dbReference type="OMA" id="SHMALQL"/>
<dbReference type="EMBL" id="BEZZ01000981">
    <property type="protein sequence ID" value="GCC37335.1"/>
    <property type="molecule type" value="Genomic_DNA"/>
</dbReference>